<evidence type="ECO:0000256" key="1">
    <source>
        <dbReference type="ARBA" id="ARBA00008791"/>
    </source>
</evidence>
<evidence type="ECO:0000313" key="3">
    <source>
        <dbReference type="EMBL" id="RYU76036.1"/>
    </source>
</evidence>
<comment type="similarity">
    <text evidence="1">Belongs to the universal stress protein A family.</text>
</comment>
<dbReference type="OrthoDB" id="878074at2"/>
<dbReference type="InterPro" id="IPR006016">
    <property type="entry name" value="UspA"/>
</dbReference>
<dbReference type="Proteomes" id="UP000294155">
    <property type="component" value="Unassembled WGS sequence"/>
</dbReference>
<organism evidence="3 4">
    <name type="scientific">Hymenobacter persicinus</name>
    <dbReference type="NCBI Taxonomy" id="2025506"/>
    <lineage>
        <taxon>Bacteria</taxon>
        <taxon>Pseudomonadati</taxon>
        <taxon>Bacteroidota</taxon>
        <taxon>Cytophagia</taxon>
        <taxon>Cytophagales</taxon>
        <taxon>Hymenobacteraceae</taxon>
        <taxon>Hymenobacter</taxon>
    </lineage>
</organism>
<evidence type="ECO:0000259" key="2">
    <source>
        <dbReference type="Pfam" id="PF00582"/>
    </source>
</evidence>
<dbReference type="RefSeq" id="WP_129922940.1">
    <property type="nucleotide sequence ID" value="NZ_SEWE01000062.1"/>
</dbReference>
<protein>
    <submittedName>
        <fullName evidence="3">Universal stress protein</fullName>
    </submittedName>
</protein>
<reference evidence="3 4" key="1">
    <citation type="submission" date="2019-02" db="EMBL/GenBank/DDBJ databases">
        <title>Bacterial novel species isolated from soil.</title>
        <authorList>
            <person name="Jung H.-Y."/>
        </authorList>
    </citation>
    <scope>NUCLEOTIDE SEQUENCE [LARGE SCALE GENOMIC DNA]</scope>
    <source>
        <strain evidence="3 4">1-3-3-3</strain>
    </source>
</reference>
<dbReference type="Pfam" id="PF00582">
    <property type="entry name" value="Usp"/>
    <property type="match status" value="2"/>
</dbReference>
<sequence length="280" mass="30350">MKPNFVVLTDFTPAADRVLAYATTLAAPLGAELHLVHVFLPTPITSEYGTVLPIIDVDYVPETRRALERVAAELPVPATAELVESDWQSAVAQSLDKYHPLLLIAGLTATHGQFDEWMSNRAVPLAHQTGYPLLLVPEHLPQSVQHPPRRLAFAVEDRPFRLVPEARAAAPLFDALGTEIITVSVLEPQERAGGWEGLTAAQQCGLAATMPRSGLHKVVGEHPGTGILQAVENLNADMLALLDQGHGWAHKLFSGSVIDHVLRHVRVPVLLLSGHIIVTE</sequence>
<proteinExistence type="inferred from homology"/>
<dbReference type="Gene3D" id="3.40.50.620">
    <property type="entry name" value="HUPs"/>
    <property type="match status" value="2"/>
</dbReference>
<accession>A0A4Q5L8Y2</accession>
<dbReference type="EMBL" id="SEWE01000062">
    <property type="protein sequence ID" value="RYU76036.1"/>
    <property type="molecule type" value="Genomic_DNA"/>
</dbReference>
<feature type="domain" description="UspA" evidence="2">
    <location>
        <begin position="216"/>
        <end position="271"/>
    </location>
</feature>
<dbReference type="PANTHER" id="PTHR46268:SF6">
    <property type="entry name" value="UNIVERSAL STRESS PROTEIN UP12"/>
    <property type="match status" value="1"/>
</dbReference>
<dbReference type="InterPro" id="IPR014729">
    <property type="entry name" value="Rossmann-like_a/b/a_fold"/>
</dbReference>
<feature type="domain" description="UspA" evidence="2">
    <location>
        <begin position="4"/>
        <end position="60"/>
    </location>
</feature>
<dbReference type="PANTHER" id="PTHR46268">
    <property type="entry name" value="STRESS RESPONSE PROTEIN NHAX"/>
    <property type="match status" value="1"/>
</dbReference>
<gene>
    <name evidence="3" type="ORF">EWM57_19245</name>
</gene>
<dbReference type="AlphaFoldDB" id="A0A4Q5L8Y2"/>
<dbReference type="SUPFAM" id="SSF52402">
    <property type="entry name" value="Adenine nucleotide alpha hydrolases-like"/>
    <property type="match status" value="2"/>
</dbReference>
<dbReference type="CDD" id="cd00293">
    <property type="entry name" value="USP-like"/>
    <property type="match status" value="1"/>
</dbReference>
<keyword evidence="4" id="KW-1185">Reference proteome</keyword>
<name>A0A4Q5L8Y2_9BACT</name>
<comment type="caution">
    <text evidence="3">The sequence shown here is derived from an EMBL/GenBank/DDBJ whole genome shotgun (WGS) entry which is preliminary data.</text>
</comment>
<evidence type="ECO:0000313" key="4">
    <source>
        <dbReference type="Proteomes" id="UP000294155"/>
    </source>
</evidence>